<organism evidence="2 3">
    <name type="scientific">Guyanagaster necrorhizus</name>
    <dbReference type="NCBI Taxonomy" id="856835"/>
    <lineage>
        <taxon>Eukaryota</taxon>
        <taxon>Fungi</taxon>
        <taxon>Dikarya</taxon>
        <taxon>Basidiomycota</taxon>
        <taxon>Agaricomycotina</taxon>
        <taxon>Agaricomycetes</taxon>
        <taxon>Agaricomycetidae</taxon>
        <taxon>Agaricales</taxon>
        <taxon>Marasmiineae</taxon>
        <taxon>Physalacriaceae</taxon>
        <taxon>Guyanagaster</taxon>
    </lineage>
</organism>
<evidence type="ECO:0000313" key="3">
    <source>
        <dbReference type="Proteomes" id="UP000812287"/>
    </source>
</evidence>
<dbReference type="GeneID" id="66102185"/>
<name>A0A9P7VS70_9AGAR</name>
<dbReference type="EMBL" id="MU250536">
    <property type="protein sequence ID" value="KAG7445500.1"/>
    <property type="molecule type" value="Genomic_DNA"/>
</dbReference>
<evidence type="ECO:0000256" key="1">
    <source>
        <dbReference type="SAM" id="Phobius"/>
    </source>
</evidence>
<keyword evidence="1" id="KW-0812">Transmembrane</keyword>
<keyword evidence="1" id="KW-1133">Transmembrane helix</keyword>
<comment type="caution">
    <text evidence="2">The sequence shown here is derived from an EMBL/GenBank/DDBJ whole genome shotgun (WGS) entry which is preliminary data.</text>
</comment>
<proteinExistence type="predicted"/>
<sequence>MSTPSRQASRYMSLFIGQIVHQVFLALCVWLELTICSPMHFQASITLFMRSARTSCYFSGWRRHCSRMLVPTSLYACASVFYSILGVYCHETRPEADYLRQYFPSSASYNLS</sequence>
<dbReference type="Proteomes" id="UP000812287">
    <property type="component" value="Unassembled WGS sequence"/>
</dbReference>
<keyword evidence="3" id="KW-1185">Reference proteome</keyword>
<gene>
    <name evidence="2" type="ORF">BT62DRAFT_159044</name>
</gene>
<accession>A0A9P7VS70</accession>
<protein>
    <submittedName>
        <fullName evidence="2">Uncharacterized protein</fullName>
    </submittedName>
</protein>
<reference evidence="2" key="1">
    <citation type="submission" date="2020-11" db="EMBL/GenBank/DDBJ databases">
        <title>Adaptations for nitrogen fixation in a non-lichenized fungal sporocarp promotes dispersal by wood-feeding termites.</title>
        <authorList>
            <consortium name="DOE Joint Genome Institute"/>
            <person name="Koch R.A."/>
            <person name="Yoon G."/>
            <person name="Arayal U."/>
            <person name="Lail K."/>
            <person name="Amirebrahimi M."/>
            <person name="Labutti K."/>
            <person name="Lipzen A."/>
            <person name="Riley R."/>
            <person name="Barry K."/>
            <person name="Henrissat B."/>
            <person name="Grigoriev I.V."/>
            <person name="Herr J.R."/>
            <person name="Aime M.C."/>
        </authorList>
    </citation>
    <scope>NUCLEOTIDE SEQUENCE</scope>
    <source>
        <strain evidence="2">MCA 3950</strain>
    </source>
</reference>
<feature type="transmembrane region" description="Helical" evidence="1">
    <location>
        <begin position="12"/>
        <end position="33"/>
    </location>
</feature>
<dbReference type="AlphaFoldDB" id="A0A9P7VS70"/>
<keyword evidence="1" id="KW-0472">Membrane</keyword>
<dbReference type="RefSeq" id="XP_043039000.1">
    <property type="nucleotide sequence ID" value="XM_043179889.1"/>
</dbReference>
<evidence type="ECO:0000313" key="2">
    <source>
        <dbReference type="EMBL" id="KAG7445500.1"/>
    </source>
</evidence>